<dbReference type="KEGG" id="msil:METEAL_27190"/>
<feature type="compositionally biased region" description="Basic and acidic residues" evidence="1">
    <location>
        <begin position="152"/>
        <end position="171"/>
    </location>
</feature>
<name>A0AA48GSN4_9BACT</name>
<dbReference type="Proteomes" id="UP001238179">
    <property type="component" value="Chromosome"/>
</dbReference>
<reference evidence="3" key="1">
    <citation type="journal article" date="2023" name="Int. J. Syst. Evol. Microbiol.">
        <title>Mesoterricola silvestris gen. nov., sp. nov., Mesoterricola sediminis sp. nov., Geothrix oryzae sp. nov., Geothrix edaphica sp. nov., Geothrix rubra sp. nov., and Geothrix limicola sp. nov., six novel members of Acidobacteriota isolated from soils.</title>
        <authorList>
            <person name="Itoh H."/>
            <person name="Sugisawa Y."/>
            <person name="Mise K."/>
            <person name="Xu Z."/>
            <person name="Kuniyasu M."/>
            <person name="Ushijima N."/>
            <person name="Kawano K."/>
            <person name="Kobayashi E."/>
            <person name="Shiratori Y."/>
            <person name="Masuda Y."/>
            <person name="Senoo K."/>
        </authorList>
    </citation>
    <scope>NUCLEOTIDE SEQUENCE [LARGE SCALE GENOMIC DNA]</scope>
    <source>
        <strain evidence="3">W79</strain>
    </source>
</reference>
<evidence type="ECO:0000313" key="3">
    <source>
        <dbReference type="Proteomes" id="UP001238179"/>
    </source>
</evidence>
<accession>A0AA48GSN4</accession>
<sequence length="182" mass="20792">MPARSAPKRNVALVLLWTVVLLTAWLVAVQFALIAFAHQGEWQWPDVYRAEVVEVFKDTSNAFTRDVYVTIDGELETITLPKPDAARLQPHDTIRVLDNFYATPLRPAQFILTPRRVLAEYPEILLLLALLAIQLIRRSRWGLIPDPPPVPEAEKKVYRDTFHQRAQRHGENPSTNPPDALE</sequence>
<keyword evidence="3" id="KW-1185">Reference proteome</keyword>
<proteinExistence type="predicted"/>
<dbReference type="RefSeq" id="WP_316412216.1">
    <property type="nucleotide sequence ID" value="NZ_AP027080.1"/>
</dbReference>
<protein>
    <submittedName>
        <fullName evidence="2">Uncharacterized protein</fullName>
    </submittedName>
</protein>
<organism evidence="2 3">
    <name type="scientific">Mesoterricola silvestris</name>
    <dbReference type="NCBI Taxonomy" id="2927979"/>
    <lineage>
        <taxon>Bacteria</taxon>
        <taxon>Pseudomonadati</taxon>
        <taxon>Acidobacteriota</taxon>
        <taxon>Holophagae</taxon>
        <taxon>Holophagales</taxon>
        <taxon>Holophagaceae</taxon>
        <taxon>Mesoterricola</taxon>
    </lineage>
</organism>
<evidence type="ECO:0000313" key="2">
    <source>
        <dbReference type="EMBL" id="BDU73545.1"/>
    </source>
</evidence>
<feature type="region of interest" description="Disordered" evidence="1">
    <location>
        <begin position="148"/>
        <end position="182"/>
    </location>
</feature>
<evidence type="ECO:0000256" key="1">
    <source>
        <dbReference type="SAM" id="MobiDB-lite"/>
    </source>
</evidence>
<dbReference type="AlphaFoldDB" id="A0AA48GSN4"/>
<gene>
    <name evidence="2" type="ORF">METEAL_27190</name>
</gene>
<dbReference type="EMBL" id="AP027080">
    <property type="protein sequence ID" value="BDU73545.1"/>
    <property type="molecule type" value="Genomic_DNA"/>
</dbReference>